<dbReference type="GO" id="GO:0045296">
    <property type="term" value="F:cadherin binding"/>
    <property type="evidence" value="ECO:0007669"/>
    <property type="project" value="TreeGrafter"/>
</dbReference>
<dbReference type="CDD" id="cd11304">
    <property type="entry name" value="Cadherin_repeat"/>
    <property type="match status" value="13"/>
</dbReference>
<keyword evidence="7 14" id="KW-0106">Calcium</keyword>
<keyword evidence="12" id="KW-0325">Glycoprotein</keyword>
<reference evidence="18 19" key="1">
    <citation type="submission" date="2024-05" db="EMBL/GenBank/DDBJ databases">
        <authorList>
            <person name="Wallberg A."/>
        </authorList>
    </citation>
    <scope>NUCLEOTIDE SEQUENCE [LARGE SCALE GENOMIC DNA]</scope>
</reference>
<keyword evidence="2" id="KW-1003">Cell membrane</keyword>
<feature type="domain" description="Cadherin" evidence="17">
    <location>
        <begin position="1624"/>
        <end position="1744"/>
    </location>
</feature>
<keyword evidence="6" id="KW-0677">Repeat</keyword>
<dbReference type="PANTHER" id="PTHR24027:SF438">
    <property type="entry name" value="CADHERIN 23"/>
    <property type="match status" value="1"/>
</dbReference>
<evidence type="ECO:0000256" key="11">
    <source>
        <dbReference type="ARBA" id="ARBA00023157"/>
    </source>
</evidence>
<keyword evidence="5" id="KW-0732">Signal</keyword>
<feature type="domain" description="Cadherin" evidence="17">
    <location>
        <begin position="948"/>
        <end position="1069"/>
    </location>
</feature>
<keyword evidence="3" id="KW-0245">EGF-like domain</keyword>
<dbReference type="FunFam" id="2.60.40.60:FF:000098">
    <property type="entry name" value="cadherin-23 isoform X1"/>
    <property type="match status" value="1"/>
</dbReference>
<evidence type="ECO:0000256" key="6">
    <source>
        <dbReference type="ARBA" id="ARBA00022737"/>
    </source>
</evidence>
<feature type="domain" description="Cadherin" evidence="17">
    <location>
        <begin position="836"/>
        <end position="948"/>
    </location>
</feature>
<dbReference type="InterPro" id="IPR002126">
    <property type="entry name" value="Cadherin-like_dom"/>
</dbReference>
<dbReference type="GO" id="GO:0048513">
    <property type="term" value="P:animal organ development"/>
    <property type="evidence" value="ECO:0007669"/>
    <property type="project" value="UniProtKB-ARBA"/>
</dbReference>
<feature type="transmembrane region" description="Helical" evidence="16">
    <location>
        <begin position="1843"/>
        <end position="1866"/>
    </location>
</feature>
<dbReference type="FunFam" id="2.60.40.60:FF:000118">
    <property type="entry name" value="protocadherin Fat 4"/>
    <property type="match status" value="1"/>
</dbReference>
<dbReference type="Pfam" id="PF00028">
    <property type="entry name" value="Cadherin"/>
    <property type="match status" value="10"/>
</dbReference>
<evidence type="ECO:0000256" key="3">
    <source>
        <dbReference type="ARBA" id="ARBA00022536"/>
    </source>
</evidence>
<feature type="transmembrane region" description="Helical" evidence="16">
    <location>
        <begin position="133"/>
        <end position="153"/>
    </location>
</feature>
<dbReference type="FunFam" id="2.60.40.60:FF:000124">
    <property type="entry name" value="Cadherin-related family member 1"/>
    <property type="match status" value="1"/>
</dbReference>
<sequence>MTPNRIPRRALESASATTTSKQTTMRVRQRRRLHEAVGSVCGASSVCNNLKMSHVETNKYASVYNNDRTLNRLCLENRLSGKNYATQSEHIIKRTYSTHCTHKSNVNTMSYMQQRDSVSLTSDTYQSRQRRPVIPLSFVQLGVVLLVAISAMVPPVSANQPPRFVLDGQSEIVIRLREGDENPTGTRITTLEGFDPDGDSLTFGVRGSQGQGLLRIEPAGSNQAHVYLKQAVDRELKDEYSVVLTLTDNKLGDGQFITQSMLILVEDVNDNQPIFKPYDAAVTVEENAPPQVLATLEATDLDEGPFGQVIYRLEEDGVGDSDKFTVATIDGKGVLRLVGSLDYERKRLYQLKVLAVDRAISGRVNTGTAAVLVKVVDVEDRPPEFIQAPSVTRIPEDIQVNSGVLQVRAVDGDRGVNNKITYSIVEGGEDLFDLDADSGFLYVKRPLDRESSLSNNGAFIIKIQAEEASAVVNPPPTATTEVTVLLEDVNDETPTFRAAHYIAEVTEGAQFNSPVNLIGDAIPEVYDHDQGNNGTFRMFLEGDNGMFDVTPPEGVNTAAFLIRVRNPSMIDYEKLKVVNFTVVARETVSDRPKSSSALVTIHIRDTNDNFPIFSEPNYEVRIPENAPAGVTVAVIRATDPDSGDLGTGGIRYTDLRGAIKDKLDLDPRTGVITLKNDNSLNREALSEHFLTVEARDDLGRGNRNTVGVRVVVTDVNDHAPEFQQPLYEARISENTANFKKPLRIEATDKDLNGTLNHEVRYAVLSGDPEGNFTLDATSGELRPVAPLDFEAMQMDGDIRYFNLTVQGFDLGEPPLQSEVSVVIYVSDENDWAPQFERLLYRKAIPEDAPGGTSVLQVHAWDQDGSSGNKKVVYRIQEGAQDKFVIHADTGEIAVAQGAILDPDRTTPRTTIYLLEVIALDGGIGTAQLQARTVVNITILDVNNKPPVFIDPGTVRVLENVDPGHFVTRVQALDPDGQPVLRYSIDAEHSEARNEEGAIVKPSEYNFASAFVIDEVEGAIRTVSELDREKVEVIRLALVCRDLESITELQTATSTLTIVIEDRNDNNPEFRKSLYRRSVAENAKPGTTIVTVVADDKDKNRTITYSLQGQPEVLSLIHLDRETGEIVVADRVDREAFSWLNFTVQATDSGVPARDNVVEVTVQVIDENDNNPVFVNPPANVTLREDAPIGTQVALVQAVDEDSGDYGRITYRLDRRSSEGKFRIDPDTGEITVAALINREESPAFNLIINAWDNYQFGFSSGESRNAFMQIGVTVADVNDEIPVFEPRSGCTMITEFHEPRDIVTIIRAFDNDDTNTPNGRIKFSIEGGNERGLFELQGIDYNTAQLFAAKPLVGQYGNYSVQIEAQDRGFPPNSVMSIVPICVTDFNDNAPIFISPSVNLTIRVPENATVGSLVIQVHAEDKDIGINGAVRYRIINDPLGNFQTFTIDPITGAILLQKPLDRERQKIYEIRVEAYDLGVPTPLSSDLDLTIYVRNVNDFEPQFLQDEQMLNFTEHKPAGAELFKIMKTVDRDDLDDDGSSVLVCYFIVGGDQYNTFNLDAFSHEIMTMVELDREIHGHYTLLIKATEDCLNPPELVSFFDPTDDTLLRLQVYVNDINDNPPKFTREIFTGGITTASDFGLEIIRLTAYDPDAGRNAHLSFYLNGRVTETLSEGLGNIRKAPFIVEQTTGIIKLNFDPQKGMKGYFDFQVYVNDTDGNSDRARVFIYLLREDQRVRFILRQSPEEVRDHVDYFRDYLGNITGAIVNVDDSRVHENRDGTVDKTKTDLYLHFVDKEDNSVLEVAQVLGMIDKNVEYLDTIFKELNVLDTQRAELIVAGIEEDNLVFLWLVGVIVFLTLLLVLTLALCLSQRARYARRLKAATATAFGTLSSHDSGVNRNSTVPNTNIHSVEGSNPIWMSGFDNEWYKDEDSLRYQHFVHASEGGDSIDDNAIETNMSPRVDRDAPYITQSSVLPRDITANGGSNGQPNNNPHNINDTYRSNLYQTFHKMGNHLVDKKLETTEL</sequence>
<dbReference type="GO" id="GO:0008013">
    <property type="term" value="F:beta-catenin binding"/>
    <property type="evidence" value="ECO:0007669"/>
    <property type="project" value="TreeGrafter"/>
</dbReference>
<feature type="domain" description="Cadherin" evidence="17">
    <location>
        <begin position="1504"/>
        <end position="1623"/>
    </location>
</feature>
<dbReference type="InterPro" id="IPR039808">
    <property type="entry name" value="Cadherin"/>
</dbReference>
<name>A0AAV2PJ09_MEGNR</name>
<evidence type="ECO:0000256" key="2">
    <source>
        <dbReference type="ARBA" id="ARBA00022475"/>
    </source>
</evidence>
<dbReference type="SUPFAM" id="SSF49313">
    <property type="entry name" value="Cadherin-like"/>
    <property type="match status" value="14"/>
</dbReference>
<feature type="domain" description="Cadherin" evidence="17">
    <location>
        <begin position="723"/>
        <end position="835"/>
    </location>
</feature>
<dbReference type="FunFam" id="2.60.40.60:FF:000092">
    <property type="entry name" value="Protocadherin 8"/>
    <property type="match status" value="1"/>
</dbReference>
<feature type="domain" description="Cadherin" evidence="17">
    <location>
        <begin position="1293"/>
        <end position="1393"/>
    </location>
</feature>
<dbReference type="FunFam" id="2.60.40.60:FF:000306">
    <property type="entry name" value="Cadherin 23"/>
    <property type="match status" value="1"/>
</dbReference>
<keyword evidence="11" id="KW-1015">Disulfide bond</keyword>
<feature type="domain" description="Cadherin" evidence="17">
    <location>
        <begin position="276"/>
        <end position="385"/>
    </location>
</feature>
<feature type="compositionally biased region" description="Low complexity" evidence="15">
    <location>
        <begin position="1983"/>
        <end position="1993"/>
    </location>
</feature>
<gene>
    <name evidence="18" type="ORF">MNOR_LOCUS742</name>
</gene>
<feature type="domain" description="Cadherin" evidence="17">
    <location>
        <begin position="497"/>
        <end position="613"/>
    </location>
</feature>
<dbReference type="EMBL" id="CAXKWB010000173">
    <property type="protein sequence ID" value="CAL4059672.1"/>
    <property type="molecule type" value="Genomic_DNA"/>
</dbReference>
<feature type="domain" description="Cadherin" evidence="17">
    <location>
        <begin position="1396"/>
        <end position="1503"/>
    </location>
</feature>
<dbReference type="FunFam" id="2.60.40.60:FF:000345">
    <property type="entry name" value="Cadherin 2"/>
    <property type="match status" value="1"/>
</dbReference>
<feature type="domain" description="Cadherin" evidence="17">
    <location>
        <begin position="1070"/>
        <end position="1173"/>
    </location>
</feature>
<keyword evidence="9 16" id="KW-1133">Transmembrane helix</keyword>
<dbReference type="GO" id="GO:0016477">
    <property type="term" value="P:cell migration"/>
    <property type="evidence" value="ECO:0007669"/>
    <property type="project" value="TreeGrafter"/>
</dbReference>
<dbReference type="GO" id="GO:0007163">
    <property type="term" value="P:establishment or maintenance of cell polarity"/>
    <property type="evidence" value="ECO:0007669"/>
    <property type="project" value="UniProtKB-ARBA"/>
</dbReference>
<dbReference type="InterPro" id="IPR020894">
    <property type="entry name" value="Cadherin_CS"/>
</dbReference>
<evidence type="ECO:0000256" key="9">
    <source>
        <dbReference type="ARBA" id="ARBA00022989"/>
    </source>
</evidence>
<evidence type="ECO:0000256" key="10">
    <source>
        <dbReference type="ARBA" id="ARBA00023136"/>
    </source>
</evidence>
<organism evidence="18 19">
    <name type="scientific">Meganyctiphanes norvegica</name>
    <name type="common">Northern krill</name>
    <name type="synonym">Thysanopoda norvegica</name>
    <dbReference type="NCBI Taxonomy" id="48144"/>
    <lineage>
        <taxon>Eukaryota</taxon>
        <taxon>Metazoa</taxon>
        <taxon>Ecdysozoa</taxon>
        <taxon>Arthropoda</taxon>
        <taxon>Crustacea</taxon>
        <taxon>Multicrustacea</taxon>
        <taxon>Malacostraca</taxon>
        <taxon>Eumalacostraca</taxon>
        <taxon>Eucarida</taxon>
        <taxon>Euphausiacea</taxon>
        <taxon>Euphausiidae</taxon>
        <taxon>Meganyctiphanes</taxon>
    </lineage>
</organism>
<evidence type="ECO:0000313" key="18">
    <source>
        <dbReference type="EMBL" id="CAL4059672.1"/>
    </source>
</evidence>
<dbReference type="Proteomes" id="UP001497623">
    <property type="component" value="Unassembled WGS sequence"/>
</dbReference>
<dbReference type="PRINTS" id="PR00205">
    <property type="entry name" value="CADHERIN"/>
</dbReference>
<evidence type="ECO:0000256" key="14">
    <source>
        <dbReference type="PROSITE-ProRule" id="PRU00043"/>
    </source>
</evidence>
<dbReference type="GO" id="GO:0001736">
    <property type="term" value="P:establishment of planar polarity"/>
    <property type="evidence" value="ECO:0007669"/>
    <property type="project" value="UniProtKB-ARBA"/>
</dbReference>
<evidence type="ECO:0000256" key="5">
    <source>
        <dbReference type="ARBA" id="ARBA00022729"/>
    </source>
</evidence>
<dbReference type="FunFam" id="2.60.40.60:FF:000020">
    <property type="entry name" value="Dachsous cadherin-related 1b"/>
    <property type="match status" value="1"/>
</dbReference>
<dbReference type="GO" id="GO:0048589">
    <property type="term" value="P:developmental growth"/>
    <property type="evidence" value="ECO:0007669"/>
    <property type="project" value="UniProtKB-ARBA"/>
</dbReference>
<evidence type="ECO:0000256" key="16">
    <source>
        <dbReference type="SAM" id="Phobius"/>
    </source>
</evidence>
<keyword evidence="8" id="KW-0130">Cell adhesion</keyword>
<evidence type="ECO:0000313" key="19">
    <source>
        <dbReference type="Proteomes" id="UP001497623"/>
    </source>
</evidence>
<evidence type="ECO:0000256" key="4">
    <source>
        <dbReference type="ARBA" id="ARBA00022692"/>
    </source>
</evidence>
<keyword evidence="10 16" id="KW-0472">Membrane</keyword>
<dbReference type="InterPro" id="IPR015919">
    <property type="entry name" value="Cadherin-like_sf"/>
</dbReference>
<feature type="domain" description="Cadherin" evidence="17">
    <location>
        <begin position="386"/>
        <end position="496"/>
    </location>
</feature>
<evidence type="ECO:0000256" key="7">
    <source>
        <dbReference type="ARBA" id="ARBA00022837"/>
    </source>
</evidence>
<dbReference type="PANTHER" id="PTHR24027">
    <property type="entry name" value="CADHERIN-23"/>
    <property type="match status" value="1"/>
</dbReference>
<feature type="domain" description="Cadherin" evidence="17">
    <location>
        <begin position="1174"/>
        <end position="1284"/>
    </location>
</feature>
<dbReference type="PROSITE" id="PS00232">
    <property type="entry name" value="CADHERIN_1"/>
    <property type="match status" value="7"/>
</dbReference>
<comment type="subcellular location">
    <subcellularLocation>
        <location evidence="1">Cell membrane</location>
        <topology evidence="1">Single-pass type I membrane protein</topology>
    </subcellularLocation>
</comment>
<feature type="domain" description="Cadherin" evidence="17">
    <location>
        <begin position="180"/>
        <end position="275"/>
    </location>
</feature>
<feature type="region of interest" description="Disordered" evidence="15">
    <location>
        <begin position="1"/>
        <end position="24"/>
    </location>
</feature>
<evidence type="ECO:0000256" key="1">
    <source>
        <dbReference type="ARBA" id="ARBA00004251"/>
    </source>
</evidence>
<dbReference type="GO" id="GO:0016342">
    <property type="term" value="C:catenin complex"/>
    <property type="evidence" value="ECO:0007669"/>
    <property type="project" value="TreeGrafter"/>
</dbReference>
<proteinExistence type="predicted"/>
<dbReference type="FunFam" id="2.60.40.60:FF:000039">
    <property type="entry name" value="FAT atypical cadherin 3"/>
    <property type="match status" value="1"/>
</dbReference>
<comment type="function">
    <text evidence="13">Cadherins are calcium-dependent cell adhesion proteins. They preferentially interact with themselves in a homophilic manner in connecting cells.</text>
</comment>
<evidence type="ECO:0000256" key="15">
    <source>
        <dbReference type="SAM" id="MobiDB-lite"/>
    </source>
</evidence>
<evidence type="ECO:0000259" key="17">
    <source>
        <dbReference type="PROSITE" id="PS50268"/>
    </source>
</evidence>
<feature type="domain" description="Cadherin" evidence="17">
    <location>
        <begin position="614"/>
        <end position="722"/>
    </location>
</feature>
<feature type="region of interest" description="Disordered" evidence="15">
    <location>
        <begin position="1973"/>
        <end position="1995"/>
    </location>
</feature>
<dbReference type="SMART" id="SM00112">
    <property type="entry name" value="CA"/>
    <property type="match status" value="14"/>
</dbReference>
<evidence type="ECO:0000256" key="12">
    <source>
        <dbReference type="ARBA" id="ARBA00023180"/>
    </source>
</evidence>
<dbReference type="GO" id="GO:0005509">
    <property type="term" value="F:calcium ion binding"/>
    <property type="evidence" value="ECO:0007669"/>
    <property type="project" value="UniProtKB-UniRule"/>
</dbReference>
<keyword evidence="19" id="KW-1185">Reference proteome</keyword>
<dbReference type="PROSITE" id="PS50268">
    <property type="entry name" value="CADHERIN_2"/>
    <property type="match status" value="14"/>
</dbReference>
<dbReference type="GO" id="GO:0007156">
    <property type="term" value="P:homophilic cell adhesion via plasma membrane adhesion molecules"/>
    <property type="evidence" value="ECO:0007669"/>
    <property type="project" value="InterPro"/>
</dbReference>
<protein>
    <recommendedName>
        <fullName evidence="17">Cadherin domain-containing protein</fullName>
    </recommendedName>
</protein>
<dbReference type="FunFam" id="2.60.40.60:FF:000168">
    <property type="entry name" value="Cadherin-related family member 2"/>
    <property type="match status" value="1"/>
</dbReference>
<evidence type="ECO:0000256" key="13">
    <source>
        <dbReference type="ARBA" id="ARBA00059331"/>
    </source>
</evidence>
<comment type="caution">
    <text evidence="18">The sequence shown here is derived from an EMBL/GenBank/DDBJ whole genome shotgun (WGS) entry which is preliminary data.</text>
</comment>
<evidence type="ECO:0000256" key="8">
    <source>
        <dbReference type="ARBA" id="ARBA00022889"/>
    </source>
</evidence>
<dbReference type="Gene3D" id="2.60.40.60">
    <property type="entry name" value="Cadherins"/>
    <property type="match status" value="14"/>
</dbReference>
<keyword evidence="4 16" id="KW-0812">Transmembrane</keyword>
<accession>A0AAV2PJ09</accession>